<dbReference type="InterPro" id="IPR036291">
    <property type="entry name" value="NAD(P)-bd_dom_sf"/>
</dbReference>
<dbReference type="PRINTS" id="PR00081">
    <property type="entry name" value="GDHRDH"/>
</dbReference>
<evidence type="ECO:0000313" key="1">
    <source>
        <dbReference type="EMBL" id="ATF08773.1"/>
    </source>
</evidence>
<dbReference type="Pfam" id="PF00106">
    <property type="entry name" value="adh_short"/>
    <property type="match status" value="1"/>
</dbReference>
<dbReference type="GO" id="GO:0016616">
    <property type="term" value="F:oxidoreductase activity, acting on the CH-OH group of donors, NAD or NADP as acceptor"/>
    <property type="evidence" value="ECO:0007669"/>
    <property type="project" value="TreeGrafter"/>
</dbReference>
<sequence>MNHARLHFTFLHQTVTLKHYFNEFWLCLRRIKMSTAYLYPHSLKCLLITGANRGIGLALTQLYLNAGWQVDACCRSPEKASDLNALTTQFKTLNIYDLDITDYTAVNVLSAKLFSRKFNLIISNAGYHGPKSYKFGNVSVSEWRKVLEINTIAPLKIAEAFYSQLLAGTPSIYVALSSKVGSITDNISGGGYIYRSSKAALNAIVKSLSIDLAPQGVISVVLHPGWVKTEMGGPHALISTSTSARGLFDVIATLKQEDSGKFLNYDGQMLPW</sequence>
<organism evidence="1 2">
    <name type="scientific">Candidatus Enterovibrio altilux</name>
    <dbReference type="NCBI Taxonomy" id="1927128"/>
    <lineage>
        <taxon>Bacteria</taxon>
        <taxon>Pseudomonadati</taxon>
        <taxon>Pseudomonadota</taxon>
        <taxon>Gammaproteobacteria</taxon>
        <taxon>Vibrionales</taxon>
        <taxon>Vibrionaceae</taxon>
        <taxon>Enterovibrio</taxon>
    </lineage>
</organism>
<dbReference type="Gene3D" id="3.40.50.720">
    <property type="entry name" value="NAD(P)-binding Rossmann-like Domain"/>
    <property type="match status" value="1"/>
</dbReference>
<name>A0A291B709_9GAMM</name>
<protein>
    <submittedName>
        <fullName evidence="1">Short chain dehydrogenase</fullName>
    </submittedName>
</protein>
<dbReference type="Proteomes" id="UP000218160">
    <property type="component" value="Chromosome 1"/>
</dbReference>
<accession>A0A291B709</accession>
<dbReference type="PANTHER" id="PTHR45458:SF1">
    <property type="entry name" value="SHORT CHAIN DEHYDROGENASE"/>
    <property type="match status" value="1"/>
</dbReference>
<dbReference type="EMBL" id="CP020660">
    <property type="protein sequence ID" value="ATF08773.1"/>
    <property type="molecule type" value="Genomic_DNA"/>
</dbReference>
<dbReference type="AlphaFoldDB" id="A0A291B709"/>
<keyword evidence="2" id="KW-1185">Reference proteome</keyword>
<dbReference type="CDD" id="cd05325">
    <property type="entry name" value="carb_red_sniffer_like_SDR_c"/>
    <property type="match status" value="1"/>
</dbReference>
<evidence type="ECO:0000313" key="2">
    <source>
        <dbReference type="Proteomes" id="UP000218160"/>
    </source>
</evidence>
<dbReference type="KEGG" id="elux:BTN50_0233"/>
<dbReference type="SUPFAM" id="SSF51735">
    <property type="entry name" value="NAD(P)-binding Rossmann-fold domains"/>
    <property type="match status" value="1"/>
</dbReference>
<reference evidence="2" key="1">
    <citation type="submission" date="2017-04" db="EMBL/GenBank/DDBJ databases">
        <title>Genome evolution of the luminous symbionts of deep sea anglerfish.</title>
        <authorList>
            <person name="Hendry T.A."/>
        </authorList>
    </citation>
    <scope>NUCLEOTIDE SEQUENCE [LARGE SCALE GENOMIC DNA]</scope>
</reference>
<dbReference type="InterPro" id="IPR002347">
    <property type="entry name" value="SDR_fam"/>
</dbReference>
<dbReference type="PANTHER" id="PTHR45458">
    <property type="entry name" value="SHORT-CHAIN DEHYDROGENASE/REDUCTASE SDR"/>
    <property type="match status" value="1"/>
</dbReference>
<proteinExistence type="predicted"/>
<gene>
    <name evidence="1" type="ORF">BTN50_0233</name>
</gene>
<dbReference type="InterPro" id="IPR052184">
    <property type="entry name" value="SDR_enzymes"/>
</dbReference>